<evidence type="ECO:0000256" key="2">
    <source>
        <dbReference type="ARBA" id="ARBA00017823"/>
    </source>
</evidence>
<dbReference type="EMBL" id="CP096916">
    <property type="protein sequence ID" value="WBM39511.1"/>
    <property type="molecule type" value="Genomic_DNA"/>
</dbReference>
<reference evidence="11 13" key="1">
    <citation type="submission" date="2018-05" db="EMBL/GenBank/DDBJ databases">
        <title>Genome Sequence of an Efficient Indole-Degrading Bacterium, Alcaligenes sp.YBY.</title>
        <authorList>
            <person name="Yang B."/>
        </authorList>
    </citation>
    <scope>NUCLEOTIDE SEQUENCE [LARGE SCALE GENOMIC DNA]</scope>
    <source>
        <strain evidence="11 13">YBY</strain>
    </source>
</reference>
<keyword evidence="4" id="KW-1005">Bacterial flagellum biogenesis</keyword>
<feature type="compositionally biased region" description="Polar residues" evidence="9">
    <location>
        <begin position="30"/>
        <end position="39"/>
    </location>
</feature>
<evidence type="ECO:0000313" key="13">
    <source>
        <dbReference type="Proteomes" id="UP000245216"/>
    </source>
</evidence>
<feature type="compositionally biased region" description="Low complexity" evidence="9">
    <location>
        <begin position="13"/>
        <end position="28"/>
    </location>
</feature>
<dbReference type="Proteomes" id="UP001211866">
    <property type="component" value="Chromosome"/>
</dbReference>
<keyword evidence="11" id="KW-0969">Cilium</keyword>
<evidence type="ECO:0000256" key="1">
    <source>
        <dbReference type="ARBA" id="ARBA00005322"/>
    </source>
</evidence>
<keyword evidence="5" id="KW-0805">Transcription regulation</keyword>
<evidence type="ECO:0000256" key="6">
    <source>
        <dbReference type="ARBA" id="ARBA00023163"/>
    </source>
</evidence>
<gene>
    <name evidence="11" type="primary">flgM</name>
    <name evidence="11" type="ORF">DF183_14105</name>
    <name evidence="12" type="ORF">M2J83_06795</name>
</gene>
<dbReference type="KEGG" id="afa:UZ73_15470"/>
<evidence type="ECO:0000256" key="5">
    <source>
        <dbReference type="ARBA" id="ARBA00023015"/>
    </source>
</evidence>
<keyword evidence="14" id="KW-1185">Reference proteome</keyword>
<dbReference type="STRING" id="511.UZ73_15470"/>
<evidence type="ECO:0000313" key="14">
    <source>
        <dbReference type="Proteomes" id="UP001211866"/>
    </source>
</evidence>
<keyword evidence="6" id="KW-0804">Transcription</keyword>
<evidence type="ECO:0000259" key="10">
    <source>
        <dbReference type="Pfam" id="PF04316"/>
    </source>
</evidence>
<dbReference type="NCBIfam" id="TIGR03824">
    <property type="entry name" value="FlgM_jcvi"/>
    <property type="match status" value="1"/>
</dbReference>
<organism evidence="11 13">
    <name type="scientific">Alcaligenes faecalis</name>
    <dbReference type="NCBI Taxonomy" id="511"/>
    <lineage>
        <taxon>Bacteria</taxon>
        <taxon>Pseudomonadati</taxon>
        <taxon>Pseudomonadota</taxon>
        <taxon>Betaproteobacteria</taxon>
        <taxon>Burkholderiales</taxon>
        <taxon>Alcaligenaceae</taxon>
        <taxon>Alcaligenes</taxon>
    </lineage>
</organism>
<dbReference type="Proteomes" id="UP000245216">
    <property type="component" value="Unassembled WGS sequence"/>
</dbReference>
<dbReference type="GO" id="GO:0044781">
    <property type="term" value="P:bacterial-type flagellum organization"/>
    <property type="evidence" value="ECO:0007669"/>
    <property type="project" value="UniProtKB-KW"/>
</dbReference>
<name>A0A0M7G041_ALCFA</name>
<dbReference type="GeneID" id="29368091"/>
<accession>A0A0M7G041</accession>
<evidence type="ECO:0000313" key="12">
    <source>
        <dbReference type="EMBL" id="WBM39511.1"/>
    </source>
</evidence>
<keyword evidence="3" id="KW-0678">Repressor</keyword>
<dbReference type="InterPro" id="IPR035890">
    <property type="entry name" value="Anti-sigma-28_factor_FlgM_sf"/>
</dbReference>
<dbReference type="InterPro" id="IPR007412">
    <property type="entry name" value="FlgM"/>
</dbReference>
<dbReference type="AlphaFoldDB" id="A0A0M7G041"/>
<evidence type="ECO:0000313" key="11">
    <source>
        <dbReference type="EMBL" id="PWE12970.1"/>
    </source>
</evidence>
<feature type="region of interest" description="Disordered" evidence="9">
    <location>
        <begin position="1"/>
        <end position="39"/>
    </location>
</feature>
<dbReference type="OrthoDB" id="9181369at2"/>
<sequence>MKISPSPLKTPLAETSAAERSTASNRARQAYNNSSSTNEVDFSAAARQLNSLQDSSADVDMKKVEALREAIAAGELKIDTSRIADSLIASVRDLLK</sequence>
<accession>A0A0S2JUM6</accession>
<evidence type="ECO:0000256" key="7">
    <source>
        <dbReference type="ARBA" id="ARBA00024739"/>
    </source>
</evidence>
<dbReference type="GO" id="GO:0045892">
    <property type="term" value="P:negative regulation of DNA-templated transcription"/>
    <property type="evidence" value="ECO:0007669"/>
    <property type="project" value="InterPro"/>
</dbReference>
<protein>
    <recommendedName>
        <fullName evidence="2">Negative regulator of flagellin synthesis</fullName>
    </recommendedName>
    <alternativeName>
        <fullName evidence="8">Anti-sigma-28 factor</fullName>
    </alternativeName>
</protein>
<dbReference type="InterPro" id="IPR031316">
    <property type="entry name" value="FlgM_C"/>
</dbReference>
<comment type="function">
    <text evidence="7">Responsible for the coupling of flagellin expression to flagellar assembly by preventing expression of the flagellin genes when a component of the middle class of proteins is defective. It negatively regulates flagellar genes by inhibiting the activity of FliA by directly binding to FliA.</text>
</comment>
<dbReference type="SUPFAM" id="SSF101498">
    <property type="entry name" value="Anti-sigma factor FlgM"/>
    <property type="match status" value="1"/>
</dbReference>
<evidence type="ECO:0000256" key="8">
    <source>
        <dbReference type="ARBA" id="ARBA00030117"/>
    </source>
</evidence>
<dbReference type="RefSeq" id="WP_042487563.1">
    <property type="nucleotide sequence ID" value="NZ_CAXOJJ010000051.1"/>
</dbReference>
<evidence type="ECO:0000256" key="4">
    <source>
        <dbReference type="ARBA" id="ARBA00022795"/>
    </source>
</evidence>
<dbReference type="Pfam" id="PF04316">
    <property type="entry name" value="FlgM"/>
    <property type="match status" value="1"/>
</dbReference>
<keyword evidence="11" id="KW-0282">Flagellum</keyword>
<reference evidence="11 13" key="2">
    <citation type="submission" date="2018-05" db="EMBL/GenBank/DDBJ databases">
        <authorList>
            <person name="Lanie J.A."/>
            <person name="Ng W.-L."/>
            <person name="Kazmierczak K.M."/>
            <person name="Andrzejewski T.M."/>
            <person name="Davidsen T.M."/>
            <person name="Wayne K.J."/>
            <person name="Tettelin H."/>
            <person name="Glass J.I."/>
            <person name="Rusch D."/>
            <person name="Podicherti R."/>
            <person name="Tsui H.-C.T."/>
            <person name="Winkler M.E."/>
        </authorList>
    </citation>
    <scope>NUCLEOTIDE SEQUENCE [LARGE SCALE GENOMIC DNA]</scope>
    <source>
        <strain evidence="11 13">YBY</strain>
    </source>
</reference>
<proteinExistence type="inferred from homology"/>
<dbReference type="EMBL" id="QEXO01000004">
    <property type="protein sequence ID" value="PWE12970.1"/>
    <property type="molecule type" value="Genomic_DNA"/>
</dbReference>
<reference evidence="12 14" key="3">
    <citation type="submission" date="2022-05" db="EMBL/GenBank/DDBJ databases">
        <title>Complete sequence of strain NY11312.</title>
        <authorList>
            <person name="Zhou D."/>
        </authorList>
    </citation>
    <scope>NUCLEOTIDE SEQUENCE [LARGE SCALE GENOMIC DNA]</scope>
    <source>
        <strain evidence="12 14">NY11312</strain>
    </source>
</reference>
<evidence type="ECO:0000256" key="3">
    <source>
        <dbReference type="ARBA" id="ARBA00022491"/>
    </source>
</evidence>
<comment type="similarity">
    <text evidence="1">Belongs to the FlgM family.</text>
</comment>
<feature type="domain" description="Anti-sigma-28 factor FlgM C-terminal" evidence="10">
    <location>
        <begin position="40"/>
        <end position="88"/>
    </location>
</feature>
<keyword evidence="11" id="KW-0966">Cell projection</keyword>
<evidence type="ECO:0000256" key="9">
    <source>
        <dbReference type="SAM" id="MobiDB-lite"/>
    </source>
</evidence>